<dbReference type="Proteomes" id="UP000178086">
    <property type="component" value="Unassembled WGS sequence"/>
</dbReference>
<dbReference type="NCBIfam" id="NF003323">
    <property type="entry name" value="PRK04334.1-3"/>
    <property type="match status" value="1"/>
</dbReference>
<accession>A0A1F2UFS2</accession>
<reference evidence="1 2" key="1">
    <citation type="journal article" date="2016" name="Nat. Commun.">
        <title>Thousands of microbial genomes shed light on interconnected biogeochemical processes in an aquifer system.</title>
        <authorList>
            <person name="Anantharaman K."/>
            <person name="Brown C.T."/>
            <person name="Hug L.A."/>
            <person name="Sharon I."/>
            <person name="Castelle C.J."/>
            <person name="Probst A.J."/>
            <person name="Thomas B.C."/>
            <person name="Singh A."/>
            <person name="Wilkins M.J."/>
            <person name="Karaoz U."/>
            <person name="Brodie E.L."/>
            <person name="Williams K.H."/>
            <person name="Hubbard S.S."/>
            <person name="Banfield J.F."/>
        </authorList>
    </citation>
    <scope>NUCLEOTIDE SEQUENCE [LARGE SCALE GENOMIC DNA]</scope>
</reference>
<dbReference type="AlphaFoldDB" id="A0A1F2UFS2"/>
<sequence length="230" mass="24110">MAAEGLVPFEVRVQETDLLICATDNLSAIAHELVIYYRALIEEFIERFPVFKTSFVPIEVPGNAPDIIKSMADAAKSAGVGPMAAVAGAISEYVGRALLEHADEVIVENGGDIFIKSNKDRKMGIYAGESPLSNRLAVAVKAVDTPLGICTSSGSVGHSTSFGKADAIVIFSADVALADAVATRVGNMVRTKEDIGKAIDFAQTVPGVEGVIIVIGDGLGGWGKFEFVPI</sequence>
<evidence type="ECO:0000313" key="1">
    <source>
        <dbReference type="EMBL" id="OFW31887.1"/>
    </source>
</evidence>
<dbReference type="EMBL" id="MELI01000109">
    <property type="protein sequence ID" value="OFW31887.1"/>
    <property type="molecule type" value="Genomic_DNA"/>
</dbReference>
<dbReference type="InterPro" id="IPR003374">
    <property type="entry name" value="ApbE-like_sf"/>
</dbReference>
<dbReference type="SUPFAM" id="SSF143631">
    <property type="entry name" value="ApbE-like"/>
    <property type="match status" value="1"/>
</dbReference>
<gene>
    <name evidence="1" type="ORF">A2074_07560</name>
</gene>
<dbReference type="Gene3D" id="3.10.520.10">
    <property type="entry name" value="ApbE-like domains"/>
    <property type="match status" value="1"/>
</dbReference>
<dbReference type="PIRSF" id="PIRSF006421">
    <property type="entry name" value="UCP006421"/>
    <property type="match status" value="1"/>
</dbReference>
<name>A0A1F2UFS2_9ACTN</name>
<protein>
    <submittedName>
        <fullName evidence="1">Thiamine biosynthesis protein ApbE</fullName>
    </submittedName>
</protein>
<evidence type="ECO:0000313" key="2">
    <source>
        <dbReference type="Proteomes" id="UP000178086"/>
    </source>
</evidence>
<comment type="caution">
    <text evidence="1">The sequence shown here is derived from an EMBL/GenBank/DDBJ whole genome shotgun (WGS) entry which is preliminary data.</text>
</comment>
<dbReference type="InterPro" id="IPR007183">
    <property type="entry name" value="UPF0280"/>
</dbReference>
<proteinExistence type="predicted"/>
<organism evidence="1 2">
    <name type="scientific">Candidatus Aquicultor primus</name>
    <dbReference type="NCBI Taxonomy" id="1797195"/>
    <lineage>
        <taxon>Bacteria</taxon>
        <taxon>Bacillati</taxon>
        <taxon>Actinomycetota</taxon>
        <taxon>Candidatus Aquicultoria</taxon>
        <taxon>Candidatus Aquicultorales</taxon>
        <taxon>Candidatus Aquicultoraceae</taxon>
        <taxon>Candidatus Aquicultor</taxon>
    </lineage>
</organism>